<gene>
    <name evidence="6" type="ORF">HNQ60_004559</name>
</gene>
<dbReference type="GO" id="GO:0008977">
    <property type="term" value="F:prephenate dehydrogenase (NAD+) activity"/>
    <property type="evidence" value="ECO:0007669"/>
    <property type="project" value="InterPro"/>
</dbReference>
<dbReference type="PANTHER" id="PTHR21363:SF0">
    <property type="entry name" value="PREPHENATE DEHYDROGENASE [NADP(+)]"/>
    <property type="match status" value="1"/>
</dbReference>
<dbReference type="PROSITE" id="PS51176">
    <property type="entry name" value="PDH_ADH"/>
    <property type="match status" value="1"/>
</dbReference>
<dbReference type="GO" id="GO:0004665">
    <property type="term" value="F:prephenate dehydrogenase (NADP+) activity"/>
    <property type="evidence" value="ECO:0007669"/>
    <property type="project" value="InterPro"/>
</dbReference>
<dbReference type="Gene3D" id="3.40.50.720">
    <property type="entry name" value="NAD(P)-binding Rossmann-like Domain"/>
    <property type="match status" value="1"/>
</dbReference>
<comment type="caution">
    <text evidence="6">The sequence shown here is derived from an EMBL/GenBank/DDBJ whole genome shotgun (WGS) entry which is preliminary data.</text>
</comment>
<dbReference type="InterPro" id="IPR008927">
    <property type="entry name" value="6-PGluconate_DH-like_C_sf"/>
</dbReference>
<dbReference type="Pfam" id="PF20463">
    <property type="entry name" value="PDH_C"/>
    <property type="match status" value="1"/>
</dbReference>
<feature type="coiled-coil region" evidence="3">
    <location>
        <begin position="3"/>
        <end position="37"/>
    </location>
</feature>
<keyword evidence="2 6" id="KW-0560">Oxidoreductase</keyword>
<keyword evidence="6" id="KW-0413">Isomerase</keyword>
<dbReference type="InterPro" id="IPR050812">
    <property type="entry name" value="Preph/Arog_dehydrog"/>
</dbReference>
<dbReference type="SUPFAM" id="SSF48179">
    <property type="entry name" value="6-phosphogluconate dehydrogenase C-terminal domain-like"/>
    <property type="match status" value="1"/>
</dbReference>
<dbReference type="InterPro" id="IPR036291">
    <property type="entry name" value="NAD(P)-bd_dom_sf"/>
</dbReference>
<dbReference type="GO" id="GO:0046417">
    <property type="term" value="P:chorismate metabolic process"/>
    <property type="evidence" value="ECO:0007669"/>
    <property type="project" value="InterPro"/>
</dbReference>
<dbReference type="EMBL" id="JACHHZ010000006">
    <property type="protein sequence ID" value="MBB6095668.1"/>
    <property type="molecule type" value="Genomic_DNA"/>
</dbReference>
<dbReference type="Proteomes" id="UP000588068">
    <property type="component" value="Unassembled WGS sequence"/>
</dbReference>
<dbReference type="SUPFAM" id="SSF51735">
    <property type="entry name" value="NAD(P)-binding Rossmann-fold domains"/>
    <property type="match status" value="1"/>
</dbReference>
<dbReference type="SMART" id="SM00830">
    <property type="entry name" value="CM_2"/>
    <property type="match status" value="1"/>
</dbReference>
<reference evidence="6 7" key="1">
    <citation type="submission" date="2020-08" db="EMBL/GenBank/DDBJ databases">
        <title>Genomic Encyclopedia of Type Strains, Phase IV (KMG-IV): sequencing the most valuable type-strain genomes for metagenomic binning, comparative biology and taxonomic classification.</title>
        <authorList>
            <person name="Goeker M."/>
        </authorList>
    </citation>
    <scope>NUCLEOTIDE SEQUENCE [LARGE SCALE GENOMIC DNA]</scope>
    <source>
        <strain evidence="6 7">DSM 26723</strain>
    </source>
</reference>
<evidence type="ECO:0000256" key="2">
    <source>
        <dbReference type="ARBA" id="ARBA00023002"/>
    </source>
</evidence>
<evidence type="ECO:0000259" key="4">
    <source>
        <dbReference type="PROSITE" id="PS51168"/>
    </source>
</evidence>
<dbReference type="PROSITE" id="PS51168">
    <property type="entry name" value="CHORISMATE_MUT_2"/>
    <property type="match status" value="1"/>
</dbReference>
<sequence>MTLEDLRERLSALDTQLLTLVAERQRLSREVAEAKRSTGRGTRDYQRERDVLMRARSTAQSLELSPDLAESVMRLLIRGSLTTQERLRVAAGGQGSGRSALVIGGAGKMGRWFVEFLASQGYQVCGADPAGRIEGVSWVADWRETALEHDLIVVATPLQIANRVLAELAARKPRGIVFDIGSLKSPLRTGIKAMQDAGLRITSIHPMFGPDTELLSGRHVIFVDAGSKEAIDAARGLFASTMAEQVVMTLDEHDRLIAYVLGLSHALNIAFFTALANSGEAAPRLAQLSSTTYDAQVDVATRVAGESPDLYFEIQSLNDYGRESLTALRSAVDRLWQAVSGNDAADFAAMMRQGREYLAGRVREG</sequence>
<dbReference type="AlphaFoldDB" id="A0A841HUM8"/>
<organism evidence="6 7">
    <name type="scientific">Povalibacter uvarum</name>
    <dbReference type="NCBI Taxonomy" id="732238"/>
    <lineage>
        <taxon>Bacteria</taxon>
        <taxon>Pseudomonadati</taxon>
        <taxon>Pseudomonadota</taxon>
        <taxon>Gammaproteobacteria</taxon>
        <taxon>Steroidobacterales</taxon>
        <taxon>Steroidobacteraceae</taxon>
        <taxon>Povalibacter</taxon>
    </lineage>
</organism>
<dbReference type="GO" id="GO:0004106">
    <property type="term" value="F:chorismate mutase activity"/>
    <property type="evidence" value="ECO:0007669"/>
    <property type="project" value="UniProtKB-EC"/>
</dbReference>
<dbReference type="InterPro" id="IPR036263">
    <property type="entry name" value="Chorismate_II_sf"/>
</dbReference>
<protein>
    <recommendedName>
        <fullName evidence="1">chorismate mutase</fullName>
        <ecNumber evidence="1">5.4.99.5</ecNumber>
    </recommendedName>
</protein>
<keyword evidence="3" id="KW-0175">Coiled coil</keyword>
<evidence type="ECO:0000313" key="7">
    <source>
        <dbReference type="Proteomes" id="UP000588068"/>
    </source>
</evidence>
<dbReference type="InterPro" id="IPR046826">
    <property type="entry name" value="PDH_N"/>
</dbReference>
<name>A0A841HUM8_9GAMM</name>
<accession>A0A841HUM8</accession>
<dbReference type="InterPro" id="IPR002701">
    <property type="entry name" value="CM_II_prokaryot"/>
</dbReference>
<evidence type="ECO:0000259" key="5">
    <source>
        <dbReference type="PROSITE" id="PS51176"/>
    </source>
</evidence>
<evidence type="ECO:0000313" key="6">
    <source>
        <dbReference type="EMBL" id="MBB6095668.1"/>
    </source>
</evidence>
<proteinExistence type="predicted"/>
<dbReference type="GO" id="GO:0070403">
    <property type="term" value="F:NAD+ binding"/>
    <property type="evidence" value="ECO:0007669"/>
    <property type="project" value="InterPro"/>
</dbReference>
<dbReference type="GO" id="GO:0006571">
    <property type="term" value="P:tyrosine biosynthetic process"/>
    <property type="evidence" value="ECO:0007669"/>
    <property type="project" value="InterPro"/>
</dbReference>
<dbReference type="EC" id="5.4.99.5" evidence="1"/>
<feature type="domain" description="Prephenate/arogenate dehydrogenase" evidence="5">
    <location>
        <begin position="98"/>
        <end position="365"/>
    </location>
</feature>
<feature type="domain" description="Chorismate mutase" evidence="4">
    <location>
        <begin position="1"/>
        <end position="88"/>
    </location>
</feature>
<dbReference type="SUPFAM" id="SSF48600">
    <property type="entry name" value="Chorismate mutase II"/>
    <property type="match status" value="1"/>
</dbReference>
<dbReference type="Pfam" id="PF02153">
    <property type="entry name" value="PDH_N"/>
    <property type="match status" value="1"/>
</dbReference>
<keyword evidence="7" id="KW-1185">Reference proteome</keyword>
<evidence type="ECO:0000256" key="3">
    <source>
        <dbReference type="SAM" id="Coils"/>
    </source>
</evidence>
<dbReference type="InterPro" id="IPR046825">
    <property type="entry name" value="PDH_C"/>
</dbReference>
<dbReference type="RefSeq" id="WP_184335068.1">
    <property type="nucleotide sequence ID" value="NZ_JACHHZ010000006.1"/>
</dbReference>
<dbReference type="InterPro" id="IPR003099">
    <property type="entry name" value="Prephen_DH"/>
</dbReference>
<dbReference type="Pfam" id="PF01817">
    <property type="entry name" value="CM_2"/>
    <property type="match status" value="1"/>
</dbReference>
<dbReference type="PANTHER" id="PTHR21363">
    <property type="entry name" value="PREPHENATE DEHYDROGENASE"/>
    <property type="match status" value="1"/>
</dbReference>
<evidence type="ECO:0000256" key="1">
    <source>
        <dbReference type="ARBA" id="ARBA00012404"/>
    </source>
</evidence>
<dbReference type="Gene3D" id="1.20.59.10">
    <property type="entry name" value="Chorismate mutase"/>
    <property type="match status" value="1"/>
</dbReference>
<dbReference type="Gene3D" id="1.10.3660.10">
    <property type="entry name" value="6-phosphogluconate dehydrogenase C-terminal like domain"/>
    <property type="match status" value="1"/>
</dbReference>
<dbReference type="InterPro" id="IPR036979">
    <property type="entry name" value="CM_dom_sf"/>
</dbReference>